<proteinExistence type="predicted"/>
<sequence length="47" mass="5738">MPHYGARKSILTESLRFSWIYLRETIYTFGIYESIFKIIRVSFFREA</sequence>
<gene>
    <name evidence="1" type="ORF">LEP1GSC058_1389</name>
</gene>
<evidence type="ECO:0000313" key="1">
    <source>
        <dbReference type="EMBL" id="EPG76260.1"/>
    </source>
</evidence>
<accession>S3VIF2</accession>
<comment type="caution">
    <text evidence="1">The sequence shown here is derived from an EMBL/GenBank/DDBJ whole genome shotgun (WGS) entry which is preliminary data.</text>
</comment>
<reference evidence="1" key="1">
    <citation type="submission" date="2013-04" db="EMBL/GenBank/DDBJ databases">
        <authorList>
            <person name="Harkins D.M."/>
            <person name="Durkin A.S."/>
            <person name="Selengut J.D."/>
            <person name="Sanka R."/>
            <person name="DePew J."/>
            <person name="Purushe J."/>
            <person name="Ahmed A."/>
            <person name="van der Linden H."/>
            <person name="Goris M.G.A."/>
            <person name="Hartskeerl R.A."/>
            <person name="Vinetz J.M."/>
            <person name="Sutton G.G."/>
            <person name="Nelson W.C."/>
            <person name="Fouts D.E."/>
        </authorList>
    </citation>
    <scope>NUCLEOTIDE SEQUENCE [LARGE SCALE GENOMIC DNA]</scope>
    <source>
        <strain evidence="1">BUT 6</strain>
    </source>
</reference>
<protein>
    <submittedName>
        <fullName evidence="1">Uncharacterized protein</fullName>
    </submittedName>
</protein>
<dbReference type="EMBL" id="AKWZ02000001">
    <property type="protein sequence ID" value="EPG76260.1"/>
    <property type="molecule type" value="Genomic_DNA"/>
</dbReference>
<organism evidence="1 2">
    <name type="scientific">Leptospira fainei serovar Hurstbridge str. BUT 6</name>
    <dbReference type="NCBI Taxonomy" id="1193011"/>
    <lineage>
        <taxon>Bacteria</taxon>
        <taxon>Pseudomonadati</taxon>
        <taxon>Spirochaetota</taxon>
        <taxon>Spirochaetia</taxon>
        <taxon>Leptospirales</taxon>
        <taxon>Leptospiraceae</taxon>
        <taxon>Leptospira</taxon>
    </lineage>
</organism>
<name>S3VIF2_9LEPT</name>
<keyword evidence="2" id="KW-1185">Reference proteome</keyword>
<evidence type="ECO:0000313" key="2">
    <source>
        <dbReference type="Proteomes" id="UP000014540"/>
    </source>
</evidence>
<dbReference type="Proteomes" id="UP000014540">
    <property type="component" value="Unassembled WGS sequence"/>
</dbReference>
<dbReference type="AlphaFoldDB" id="S3VIF2"/>